<dbReference type="Proteomes" id="UP000190625">
    <property type="component" value="Unassembled WGS sequence"/>
</dbReference>
<sequence length="153" mass="17906">MNKKLLLASLNWFYTLELEQVTLYEEQHRASNDDYIKEVLKHLADVEKGHVENIKKSIRELGSEPSRVGEIIGPIFGKPFSELTTMFGTVNLFNINILLESRAAHDYYKLINEVKDQGLLDVLIRNSIEEDMHRSWFVEQKRQLNKKKFKGQI</sequence>
<dbReference type="EMBL" id="FUWM01000018">
    <property type="protein sequence ID" value="SJZ88007.1"/>
    <property type="molecule type" value="Genomic_DNA"/>
</dbReference>
<dbReference type="OrthoDB" id="1723264at2"/>
<evidence type="ECO:0000313" key="2">
    <source>
        <dbReference type="EMBL" id="SJZ88007.1"/>
    </source>
</evidence>
<dbReference type="InterPro" id="IPR009078">
    <property type="entry name" value="Ferritin-like_SF"/>
</dbReference>
<dbReference type="InterPro" id="IPR003251">
    <property type="entry name" value="Rr_diiron-bd_dom"/>
</dbReference>
<organism evidence="2 3">
    <name type="scientific">Selenihalanaerobacter shriftii</name>
    <dbReference type="NCBI Taxonomy" id="142842"/>
    <lineage>
        <taxon>Bacteria</taxon>
        <taxon>Bacillati</taxon>
        <taxon>Bacillota</taxon>
        <taxon>Clostridia</taxon>
        <taxon>Halanaerobiales</taxon>
        <taxon>Halobacteroidaceae</taxon>
        <taxon>Selenihalanaerobacter</taxon>
    </lineage>
</organism>
<dbReference type="GO" id="GO:0046872">
    <property type="term" value="F:metal ion binding"/>
    <property type="evidence" value="ECO:0007669"/>
    <property type="project" value="InterPro"/>
</dbReference>
<evidence type="ECO:0000313" key="3">
    <source>
        <dbReference type="Proteomes" id="UP000190625"/>
    </source>
</evidence>
<dbReference type="GO" id="GO:0016491">
    <property type="term" value="F:oxidoreductase activity"/>
    <property type="evidence" value="ECO:0007669"/>
    <property type="project" value="InterPro"/>
</dbReference>
<accession>A0A1T4P9K2</accession>
<dbReference type="RefSeq" id="WP_078810515.1">
    <property type="nucleotide sequence ID" value="NZ_FUWM01000018.1"/>
</dbReference>
<dbReference type="SUPFAM" id="SSF47240">
    <property type="entry name" value="Ferritin-like"/>
    <property type="match status" value="1"/>
</dbReference>
<feature type="domain" description="Rubrerythrin diiron-binding" evidence="1">
    <location>
        <begin position="14"/>
        <end position="136"/>
    </location>
</feature>
<gene>
    <name evidence="2" type="ORF">SAMN02745118_02082</name>
</gene>
<protein>
    <submittedName>
        <fullName evidence="2">Bacterioferritin</fullName>
    </submittedName>
</protein>
<dbReference type="CDD" id="cd00657">
    <property type="entry name" value="Ferritin_like"/>
    <property type="match status" value="1"/>
</dbReference>
<dbReference type="InterPro" id="IPR012347">
    <property type="entry name" value="Ferritin-like"/>
</dbReference>
<name>A0A1T4P9K2_9FIRM</name>
<dbReference type="STRING" id="142842.SAMN02745118_02082"/>
<dbReference type="Pfam" id="PF02915">
    <property type="entry name" value="Rubrerythrin"/>
    <property type="match status" value="1"/>
</dbReference>
<dbReference type="AlphaFoldDB" id="A0A1T4P9K2"/>
<reference evidence="3" key="1">
    <citation type="submission" date="2017-02" db="EMBL/GenBank/DDBJ databases">
        <authorList>
            <person name="Varghese N."/>
            <person name="Submissions S."/>
        </authorList>
    </citation>
    <scope>NUCLEOTIDE SEQUENCE [LARGE SCALE GENOMIC DNA]</scope>
    <source>
        <strain evidence="3">ATCC BAA-73</strain>
    </source>
</reference>
<dbReference type="Gene3D" id="1.20.1260.10">
    <property type="match status" value="1"/>
</dbReference>
<keyword evidence="3" id="KW-1185">Reference proteome</keyword>
<evidence type="ECO:0000259" key="1">
    <source>
        <dbReference type="Pfam" id="PF02915"/>
    </source>
</evidence>
<proteinExistence type="predicted"/>